<feature type="region of interest" description="Disordered" evidence="1">
    <location>
        <begin position="1"/>
        <end position="171"/>
    </location>
</feature>
<feature type="compositionally biased region" description="Low complexity" evidence="1">
    <location>
        <begin position="128"/>
        <end position="150"/>
    </location>
</feature>
<name>A0ABR0M3L3_9PEZI</name>
<evidence type="ECO:0000313" key="2">
    <source>
        <dbReference type="EMBL" id="KAK5278684.1"/>
    </source>
</evidence>
<dbReference type="Proteomes" id="UP001357485">
    <property type="component" value="Unassembled WGS sequence"/>
</dbReference>
<organism evidence="2 3">
    <name type="scientific">Cryomyces antarcticus</name>
    <dbReference type="NCBI Taxonomy" id="329879"/>
    <lineage>
        <taxon>Eukaryota</taxon>
        <taxon>Fungi</taxon>
        <taxon>Dikarya</taxon>
        <taxon>Ascomycota</taxon>
        <taxon>Pezizomycotina</taxon>
        <taxon>Dothideomycetes</taxon>
        <taxon>Dothideomycetes incertae sedis</taxon>
        <taxon>Cryomyces</taxon>
    </lineage>
</organism>
<protein>
    <submittedName>
        <fullName evidence="2">Uncharacterized protein</fullName>
    </submittedName>
</protein>
<proteinExistence type="predicted"/>
<sequence>MEDKGHQSSSRHDWTDAEARAINLQKSRKNSGGFSRLSGMVKEPEMAESPHGSMTEADAATVEARGLVQIPTYDEAATANGPLLQNHSSEKERGPDNSGDDSLSPPDAQSSPFTTYSSDRVTETMPRSSNQATTSTPQTSQLSQASLSSPRPLKSILKAPSQIRSPVAAAPTPILTKLFGKDPLSAKTENYVPRFALSRTKSRQGVRFGELHVKEFQEGREGDNREVASRVQTQ</sequence>
<gene>
    <name evidence="2" type="ORF">LTR16_008365</name>
</gene>
<reference evidence="2 3" key="1">
    <citation type="submission" date="2023-08" db="EMBL/GenBank/DDBJ databases">
        <title>Black Yeasts Isolated from many extreme environments.</title>
        <authorList>
            <person name="Coleine C."/>
            <person name="Stajich J.E."/>
            <person name="Selbmann L."/>
        </authorList>
    </citation>
    <scope>NUCLEOTIDE SEQUENCE [LARGE SCALE GENOMIC DNA]</scope>
    <source>
        <strain evidence="2 3">CCFEE 536</strain>
    </source>
</reference>
<comment type="caution">
    <text evidence="2">The sequence shown here is derived from an EMBL/GenBank/DDBJ whole genome shotgun (WGS) entry which is preliminary data.</text>
</comment>
<feature type="compositionally biased region" description="Polar residues" evidence="1">
    <location>
        <begin position="107"/>
        <end position="119"/>
    </location>
</feature>
<dbReference type="EMBL" id="JAVRRA010001971">
    <property type="protein sequence ID" value="KAK5278684.1"/>
    <property type="molecule type" value="Genomic_DNA"/>
</dbReference>
<accession>A0ABR0M3L3</accession>
<evidence type="ECO:0000313" key="3">
    <source>
        <dbReference type="Proteomes" id="UP001357485"/>
    </source>
</evidence>
<evidence type="ECO:0000256" key="1">
    <source>
        <dbReference type="SAM" id="MobiDB-lite"/>
    </source>
</evidence>
<feature type="compositionally biased region" description="Basic and acidic residues" evidence="1">
    <location>
        <begin position="1"/>
        <end position="19"/>
    </location>
</feature>
<keyword evidence="3" id="KW-1185">Reference proteome</keyword>